<sequence length="113" mass="12960">MANPTDILNQTARVFTNAHNIKRDTIVGALAALAERLRRCPGSVVESNYDERVIRQDLKRRIAEKEAGIQEVRSLNRRSHGAMVKSMVIGAEIMDFILETKKSRNYQYSWLKE</sequence>
<dbReference type="EMBL" id="PQXK01000074">
    <property type="protein sequence ID" value="TGO38491.1"/>
    <property type="molecule type" value="Genomic_DNA"/>
</dbReference>
<evidence type="ECO:0000313" key="1">
    <source>
        <dbReference type="EMBL" id="TGO38491.1"/>
    </source>
</evidence>
<accession>A0A4Z1GU69</accession>
<organism evidence="1 2">
    <name type="scientific">Botrytis hyacinthi</name>
    <dbReference type="NCBI Taxonomy" id="278943"/>
    <lineage>
        <taxon>Eukaryota</taxon>
        <taxon>Fungi</taxon>
        <taxon>Dikarya</taxon>
        <taxon>Ascomycota</taxon>
        <taxon>Pezizomycotina</taxon>
        <taxon>Leotiomycetes</taxon>
        <taxon>Helotiales</taxon>
        <taxon>Sclerotiniaceae</taxon>
        <taxon>Botrytis</taxon>
    </lineage>
</organism>
<dbReference type="Proteomes" id="UP000297814">
    <property type="component" value="Unassembled WGS sequence"/>
</dbReference>
<gene>
    <name evidence="1" type="ORF">BHYA_0074g00300</name>
</gene>
<comment type="caution">
    <text evidence="1">The sequence shown here is derived from an EMBL/GenBank/DDBJ whole genome shotgun (WGS) entry which is preliminary data.</text>
</comment>
<evidence type="ECO:0000313" key="2">
    <source>
        <dbReference type="Proteomes" id="UP000297814"/>
    </source>
</evidence>
<dbReference type="AlphaFoldDB" id="A0A4Z1GU69"/>
<protein>
    <submittedName>
        <fullName evidence="1">Uncharacterized protein</fullName>
    </submittedName>
</protein>
<proteinExistence type="predicted"/>
<keyword evidence="2" id="KW-1185">Reference proteome</keyword>
<name>A0A4Z1GU69_9HELO</name>
<reference evidence="1 2" key="1">
    <citation type="submission" date="2017-12" db="EMBL/GenBank/DDBJ databases">
        <title>Comparative genomics of Botrytis spp.</title>
        <authorList>
            <person name="Valero-Jimenez C.A."/>
            <person name="Tapia P."/>
            <person name="Veloso J."/>
            <person name="Silva-Moreno E."/>
            <person name="Staats M."/>
            <person name="Valdes J.H."/>
            <person name="Van Kan J.A.L."/>
        </authorList>
    </citation>
    <scope>NUCLEOTIDE SEQUENCE [LARGE SCALE GENOMIC DNA]</scope>
    <source>
        <strain evidence="1 2">Bh0001</strain>
    </source>
</reference>